<evidence type="ECO:0000256" key="1">
    <source>
        <dbReference type="ARBA" id="ARBA00022574"/>
    </source>
</evidence>
<name>A0A0D0C207_9AGAR</name>
<feature type="repeat" description="WD" evidence="3">
    <location>
        <begin position="14"/>
        <end position="55"/>
    </location>
</feature>
<sequence length="249" mass="27198">IWDAETGDPHGQPLQGHTSSVYSVAFSPDGKRIASGSEDHSVRIWNAETGEPQGQPLQGHTSSVLSIAFSPDGKRLVSGAYDSSVWIWDMEIGQLQRKLQGHTSLVHAVAFSSDGKRVVSGSHDTSIRIWNLEATGIKPVPEQEYPSGDQALIPAISQSNGPSSTLSFCPWHPGHNYPHPTDPNPTLTVDGWLQNFDSSLLMWIPPEYRTGLMFPPMQILISKVSPVSLNLKDFTHGENWIQCCSDSSS</sequence>
<dbReference type="OrthoDB" id="6262491at2759"/>
<gene>
    <name evidence="4" type="ORF">GYMLUDRAFT_242813</name>
</gene>
<dbReference type="InterPro" id="IPR015943">
    <property type="entry name" value="WD40/YVTN_repeat-like_dom_sf"/>
</dbReference>
<dbReference type="PANTHER" id="PTHR22847:SF637">
    <property type="entry name" value="WD REPEAT DOMAIN 5B"/>
    <property type="match status" value="1"/>
</dbReference>
<dbReference type="PROSITE" id="PS50294">
    <property type="entry name" value="WD_REPEATS_REGION"/>
    <property type="match status" value="3"/>
</dbReference>
<dbReference type="EMBL" id="KN834768">
    <property type="protein sequence ID" value="KIK62111.1"/>
    <property type="molecule type" value="Genomic_DNA"/>
</dbReference>
<evidence type="ECO:0008006" key="6">
    <source>
        <dbReference type="Google" id="ProtNLM"/>
    </source>
</evidence>
<evidence type="ECO:0000313" key="4">
    <source>
        <dbReference type="EMBL" id="KIK62111.1"/>
    </source>
</evidence>
<evidence type="ECO:0000256" key="2">
    <source>
        <dbReference type="ARBA" id="ARBA00022737"/>
    </source>
</evidence>
<keyword evidence="5" id="KW-1185">Reference proteome</keyword>
<dbReference type="AlphaFoldDB" id="A0A0D0C207"/>
<evidence type="ECO:0000313" key="5">
    <source>
        <dbReference type="Proteomes" id="UP000053593"/>
    </source>
</evidence>
<accession>A0A0D0C207</accession>
<organism evidence="4 5">
    <name type="scientific">Collybiopsis luxurians FD-317 M1</name>
    <dbReference type="NCBI Taxonomy" id="944289"/>
    <lineage>
        <taxon>Eukaryota</taxon>
        <taxon>Fungi</taxon>
        <taxon>Dikarya</taxon>
        <taxon>Basidiomycota</taxon>
        <taxon>Agaricomycotina</taxon>
        <taxon>Agaricomycetes</taxon>
        <taxon>Agaricomycetidae</taxon>
        <taxon>Agaricales</taxon>
        <taxon>Marasmiineae</taxon>
        <taxon>Omphalotaceae</taxon>
        <taxon>Collybiopsis</taxon>
        <taxon>Collybiopsis luxurians</taxon>
    </lineage>
</organism>
<dbReference type="PANTHER" id="PTHR22847">
    <property type="entry name" value="WD40 REPEAT PROTEIN"/>
    <property type="match status" value="1"/>
</dbReference>
<feature type="repeat" description="WD" evidence="3">
    <location>
        <begin position="99"/>
        <end position="133"/>
    </location>
</feature>
<feature type="repeat" description="WD" evidence="3">
    <location>
        <begin position="57"/>
        <end position="98"/>
    </location>
</feature>
<dbReference type="Pfam" id="PF00400">
    <property type="entry name" value="WD40"/>
    <property type="match status" value="3"/>
</dbReference>
<dbReference type="CDD" id="cd00200">
    <property type="entry name" value="WD40"/>
    <property type="match status" value="1"/>
</dbReference>
<dbReference type="InterPro" id="IPR001680">
    <property type="entry name" value="WD40_rpt"/>
</dbReference>
<protein>
    <recommendedName>
        <fullName evidence="6">WD40 repeat-like protein</fullName>
    </recommendedName>
</protein>
<proteinExistence type="predicted"/>
<dbReference type="SMART" id="SM00320">
    <property type="entry name" value="WD40"/>
    <property type="match status" value="3"/>
</dbReference>
<dbReference type="InterPro" id="IPR019775">
    <property type="entry name" value="WD40_repeat_CS"/>
</dbReference>
<dbReference type="InterPro" id="IPR020472">
    <property type="entry name" value="WD40_PAC1"/>
</dbReference>
<dbReference type="HOGENOM" id="CLU_000288_57_32_1"/>
<keyword evidence="2" id="KW-0677">Repeat</keyword>
<dbReference type="SUPFAM" id="SSF50978">
    <property type="entry name" value="WD40 repeat-like"/>
    <property type="match status" value="1"/>
</dbReference>
<dbReference type="PROSITE" id="PS00678">
    <property type="entry name" value="WD_REPEATS_1"/>
    <property type="match status" value="3"/>
</dbReference>
<reference evidence="4 5" key="1">
    <citation type="submission" date="2014-04" db="EMBL/GenBank/DDBJ databases">
        <title>Evolutionary Origins and Diversification of the Mycorrhizal Mutualists.</title>
        <authorList>
            <consortium name="DOE Joint Genome Institute"/>
            <consortium name="Mycorrhizal Genomics Consortium"/>
            <person name="Kohler A."/>
            <person name="Kuo A."/>
            <person name="Nagy L.G."/>
            <person name="Floudas D."/>
            <person name="Copeland A."/>
            <person name="Barry K.W."/>
            <person name="Cichocki N."/>
            <person name="Veneault-Fourrey C."/>
            <person name="LaButti K."/>
            <person name="Lindquist E.A."/>
            <person name="Lipzen A."/>
            <person name="Lundell T."/>
            <person name="Morin E."/>
            <person name="Murat C."/>
            <person name="Riley R."/>
            <person name="Ohm R."/>
            <person name="Sun H."/>
            <person name="Tunlid A."/>
            <person name="Henrissat B."/>
            <person name="Grigoriev I.V."/>
            <person name="Hibbett D.S."/>
            <person name="Martin F."/>
        </authorList>
    </citation>
    <scope>NUCLEOTIDE SEQUENCE [LARGE SCALE GENOMIC DNA]</scope>
    <source>
        <strain evidence="4 5">FD-317 M1</strain>
    </source>
</reference>
<evidence type="ECO:0000256" key="3">
    <source>
        <dbReference type="PROSITE-ProRule" id="PRU00221"/>
    </source>
</evidence>
<dbReference type="InterPro" id="IPR036322">
    <property type="entry name" value="WD40_repeat_dom_sf"/>
</dbReference>
<feature type="non-terminal residue" evidence="4">
    <location>
        <position position="249"/>
    </location>
</feature>
<keyword evidence="1 3" id="KW-0853">WD repeat</keyword>
<dbReference type="PROSITE" id="PS50082">
    <property type="entry name" value="WD_REPEATS_2"/>
    <property type="match status" value="3"/>
</dbReference>
<dbReference type="Proteomes" id="UP000053593">
    <property type="component" value="Unassembled WGS sequence"/>
</dbReference>
<dbReference type="Gene3D" id="2.130.10.10">
    <property type="entry name" value="YVTN repeat-like/Quinoprotein amine dehydrogenase"/>
    <property type="match status" value="2"/>
</dbReference>
<dbReference type="PRINTS" id="PR00320">
    <property type="entry name" value="GPROTEINBRPT"/>
</dbReference>
<dbReference type="GO" id="GO:1990234">
    <property type="term" value="C:transferase complex"/>
    <property type="evidence" value="ECO:0007669"/>
    <property type="project" value="UniProtKB-ARBA"/>
</dbReference>